<evidence type="ECO:0000313" key="2">
    <source>
        <dbReference type="Proteomes" id="UP000789920"/>
    </source>
</evidence>
<reference evidence="1" key="1">
    <citation type="submission" date="2021-06" db="EMBL/GenBank/DDBJ databases">
        <authorList>
            <person name="Kallberg Y."/>
            <person name="Tangrot J."/>
            <person name="Rosling A."/>
        </authorList>
    </citation>
    <scope>NUCLEOTIDE SEQUENCE</scope>
    <source>
        <strain evidence="1">MA461A</strain>
    </source>
</reference>
<sequence length="40" mass="4346">FNEIAVTALMDVAITALMGVAITAYCNRHCYYSFTVMGIA</sequence>
<feature type="non-terminal residue" evidence="1">
    <location>
        <position position="1"/>
    </location>
</feature>
<protein>
    <submittedName>
        <fullName evidence="1">7456_t:CDS:1</fullName>
    </submittedName>
</protein>
<keyword evidence="2" id="KW-1185">Reference proteome</keyword>
<proteinExistence type="predicted"/>
<name>A0ACA9S2W8_9GLOM</name>
<dbReference type="EMBL" id="CAJVQC010082579">
    <property type="protein sequence ID" value="CAG8819634.1"/>
    <property type="molecule type" value="Genomic_DNA"/>
</dbReference>
<dbReference type="Proteomes" id="UP000789920">
    <property type="component" value="Unassembled WGS sequence"/>
</dbReference>
<evidence type="ECO:0000313" key="1">
    <source>
        <dbReference type="EMBL" id="CAG8819634.1"/>
    </source>
</evidence>
<gene>
    <name evidence="1" type="ORF">RPERSI_LOCUS25175</name>
</gene>
<feature type="non-terminal residue" evidence="1">
    <location>
        <position position="40"/>
    </location>
</feature>
<comment type="caution">
    <text evidence="1">The sequence shown here is derived from an EMBL/GenBank/DDBJ whole genome shotgun (WGS) entry which is preliminary data.</text>
</comment>
<organism evidence="1 2">
    <name type="scientific">Racocetra persica</name>
    <dbReference type="NCBI Taxonomy" id="160502"/>
    <lineage>
        <taxon>Eukaryota</taxon>
        <taxon>Fungi</taxon>
        <taxon>Fungi incertae sedis</taxon>
        <taxon>Mucoromycota</taxon>
        <taxon>Glomeromycotina</taxon>
        <taxon>Glomeromycetes</taxon>
        <taxon>Diversisporales</taxon>
        <taxon>Gigasporaceae</taxon>
        <taxon>Racocetra</taxon>
    </lineage>
</organism>
<accession>A0ACA9S2W8</accession>